<protein>
    <submittedName>
        <fullName evidence="1">Uncharacterized protein</fullName>
    </submittedName>
</protein>
<keyword evidence="2" id="KW-1185">Reference proteome</keyword>
<reference evidence="1" key="1">
    <citation type="submission" date="2020-07" db="EMBL/GenBank/DDBJ databases">
        <title>Multicomponent nature underlies the extraordinary mechanical properties of spider dragline silk.</title>
        <authorList>
            <person name="Kono N."/>
            <person name="Nakamura H."/>
            <person name="Mori M."/>
            <person name="Yoshida Y."/>
            <person name="Ohtoshi R."/>
            <person name="Malay A.D."/>
            <person name="Moran D.A.P."/>
            <person name="Tomita M."/>
            <person name="Numata K."/>
            <person name="Arakawa K."/>
        </authorList>
    </citation>
    <scope>NUCLEOTIDE SEQUENCE</scope>
</reference>
<evidence type="ECO:0000313" key="2">
    <source>
        <dbReference type="Proteomes" id="UP000887116"/>
    </source>
</evidence>
<accession>A0A8X6FS83</accession>
<proteinExistence type="predicted"/>
<dbReference type="EMBL" id="BMAO01032984">
    <property type="protein sequence ID" value="GFQ86174.1"/>
    <property type="molecule type" value="Genomic_DNA"/>
</dbReference>
<organism evidence="1 2">
    <name type="scientific">Trichonephila clavata</name>
    <name type="common">Joro spider</name>
    <name type="synonym">Nephila clavata</name>
    <dbReference type="NCBI Taxonomy" id="2740835"/>
    <lineage>
        <taxon>Eukaryota</taxon>
        <taxon>Metazoa</taxon>
        <taxon>Ecdysozoa</taxon>
        <taxon>Arthropoda</taxon>
        <taxon>Chelicerata</taxon>
        <taxon>Arachnida</taxon>
        <taxon>Araneae</taxon>
        <taxon>Araneomorphae</taxon>
        <taxon>Entelegynae</taxon>
        <taxon>Araneoidea</taxon>
        <taxon>Nephilidae</taxon>
        <taxon>Trichonephila</taxon>
    </lineage>
</organism>
<comment type="caution">
    <text evidence="1">The sequence shown here is derived from an EMBL/GenBank/DDBJ whole genome shotgun (WGS) entry which is preliminary data.</text>
</comment>
<dbReference type="AlphaFoldDB" id="A0A8X6FS83"/>
<sequence length="135" mass="15242">MCLTWCEGLSNPESPAKFSISSDEGISMSLIILLKRKHEHLMAASMMIFHAFKETSPHKITSVELNDRVRDLDLTESKMVILVSTSVVESSRRKYPKDFISHTSSALQISKKKKVMSCCYINGLLKKLQNAHEAQ</sequence>
<gene>
    <name evidence="1" type="ORF">TNCT_16501</name>
</gene>
<name>A0A8X6FS83_TRICU</name>
<evidence type="ECO:0000313" key="1">
    <source>
        <dbReference type="EMBL" id="GFQ86174.1"/>
    </source>
</evidence>
<dbReference type="Proteomes" id="UP000887116">
    <property type="component" value="Unassembled WGS sequence"/>
</dbReference>